<keyword evidence="1" id="KW-1133">Transmembrane helix</keyword>
<comment type="caution">
    <text evidence="3">The sequence shown here is derived from an EMBL/GenBank/DDBJ whole genome shotgun (WGS) entry which is preliminary data.</text>
</comment>
<feature type="transmembrane region" description="Helical" evidence="1">
    <location>
        <begin position="377"/>
        <end position="394"/>
    </location>
</feature>
<dbReference type="EMBL" id="JALBUT010000008">
    <property type="protein sequence ID" value="MDX8416017.1"/>
    <property type="molecule type" value="Genomic_DNA"/>
</dbReference>
<organism evidence="3 4">
    <name type="scientific">Intestinicryptomonas porci</name>
    <dbReference type="NCBI Taxonomy" id="2926320"/>
    <lineage>
        <taxon>Bacteria</taxon>
        <taxon>Pseudomonadati</taxon>
        <taxon>Verrucomicrobiota</taxon>
        <taxon>Opitutia</taxon>
        <taxon>Opitutales</taxon>
        <taxon>Intestinicryptomonaceae</taxon>
        <taxon>Intestinicryptomonas</taxon>
    </lineage>
</organism>
<evidence type="ECO:0000313" key="3">
    <source>
        <dbReference type="EMBL" id="MDX8416017.1"/>
    </source>
</evidence>
<dbReference type="InterPro" id="IPR013424">
    <property type="entry name" value="Ice-binding_C"/>
</dbReference>
<name>A0ABU4WHH8_9BACT</name>
<evidence type="ECO:0000256" key="2">
    <source>
        <dbReference type="SAM" id="SignalP"/>
    </source>
</evidence>
<keyword evidence="1" id="KW-0812">Transmembrane</keyword>
<dbReference type="RefSeq" id="WP_370397471.1">
    <property type="nucleotide sequence ID" value="NZ_JALBUT010000008.1"/>
</dbReference>
<keyword evidence="1" id="KW-0472">Membrane</keyword>
<protein>
    <submittedName>
        <fullName evidence="3">PEP-CTERM sorting domain-containing protein</fullName>
    </submittedName>
</protein>
<evidence type="ECO:0000313" key="4">
    <source>
        <dbReference type="Proteomes" id="UP001275932"/>
    </source>
</evidence>
<feature type="signal peptide" evidence="2">
    <location>
        <begin position="1"/>
        <end position="19"/>
    </location>
</feature>
<feature type="chain" id="PRO_5046747147" evidence="2">
    <location>
        <begin position="20"/>
        <end position="398"/>
    </location>
</feature>
<keyword evidence="4" id="KW-1185">Reference proteome</keyword>
<sequence>MKKLILLLVMTSVASFAFADFYRTGNADTDWSNLDNWTTDVEGTTPATSVPGIGNNNTWYFLDSANGSTTVLDSSLGNIKATRIDLKSANMVLDGATINVSNRVNFGVSNANATAATEDNRNTVNVTLQNGASLTTWMAYFANEQYTDLNLKITGNSTFTITSNTWNHLQGVGTKNSNTTVFIDKGSTFKTGTLLTVNGTHSLGQNSTALWDIKGNLTSAGIYTTDSAGTQSTINIYGSATVSTGEVKANRSNSFLNFIMQDVDFAKMSLVADDTIVDNSIDAILTGKNLANVNNFTITLDLENFSVDGDFDAGETYVVALIRLTETLEPFDVSNISIANSDKMGETWSLAEGENLFWEDSTLFLKVASLGSSIPEPSTYAAIFGAIALAFVAYRRRK</sequence>
<dbReference type="NCBIfam" id="TIGR02595">
    <property type="entry name" value="PEP_CTERM"/>
    <property type="match status" value="1"/>
</dbReference>
<keyword evidence="2" id="KW-0732">Signal</keyword>
<proteinExistence type="predicted"/>
<evidence type="ECO:0000256" key="1">
    <source>
        <dbReference type="SAM" id="Phobius"/>
    </source>
</evidence>
<dbReference type="Proteomes" id="UP001275932">
    <property type="component" value="Unassembled WGS sequence"/>
</dbReference>
<gene>
    <name evidence="3" type="ORF">MOX91_07500</name>
</gene>
<accession>A0ABU4WHH8</accession>
<reference evidence="3 4" key="1">
    <citation type="submission" date="2022-03" db="EMBL/GenBank/DDBJ databases">
        <title>Novel taxa within the pig intestine.</title>
        <authorList>
            <person name="Wylensek D."/>
            <person name="Bishof K."/>
            <person name="Afrizal A."/>
            <person name="Clavel T."/>
        </authorList>
    </citation>
    <scope>NUCLEOTIDE SEQUENCE [LARGE SCALE GENOMIC DNA]</scope>
    <source>
        <strain evidence="3 4">CLA-KB-P66</strain>
    </source>
</reference>